<dbReference type="Proteomes" id="UP000187209">
    <property type="component" value="Unassembled WGS sequence"/>
</dbReference>
<dbReference type="InterPro" id="IPR011009">
    <property type="entry name" value="Kinase-like_dom_sf"/>
</dbReference>
<feature type="domain" description="Protein kinase" evidence="6">
    <location>
        <begin position="21"/>
        <end position="274"/>
    </location>
</feature>
<name>A0A1R2BP84_9CILI</name>
<keyword evidence="3" id="KW-0547">Nucleotide-binding</keyword>
<dbReference type="OrthoDB" id="193931at2759"/>
<sequence length="289" mass="32860">MIDSICNVITTTSIDQITSKYLIVEEISTGRFSKIYRVIEKFSNIERAIKIVSKTCIPSITALSAECKALQRLNHPNIIKPIELLESNTLIGLVLELCNGRTLSEVLMVEGPFSEHKTVEIMTSLFSAVVCCHKAKICHLDLKLEKFIYATKNPKSEIKVLGFGESLDFSPEVVFHDIRGTFCYMAPEVLEGNYNEKADCWSLGIIMYLLLTKSFPYTGKNNNEIYMSIQQGHIPFSHYLQNISPSAQNFLSRLLVRDLNLRLSAEEALNHEWIQEYYLINRQLGLLSL</sequence>
<evidence type="ECO:0000259" key="6">
    <source>
        <dbReference type="PROSITE" id="PS50011"/>
    </source>
</evidence>
<dbReference type="GO" id="GO:0005524">
    <property type="term" value="F:ATP binding"/>
    <property type="evidence" value="ECO:0007669"/>
    <property type="project" value="UniProtKB-KW"/>
</dbReference>
<dbReference type="InterPro" id="IPR000719">
    <property type="entry name" value="Prot_kinase_dom"/>
</dbReference>
<evidence type="ECO:0000256" key="1">
    <source>
        <dbReference type="ARBA" id="ARBA00022527"/>
    </source>
</evidence>
<organism evidence="7 8">
    <name type="scientific">Stentor coeruleus</name>
    <dbReference type="NCBI Taxonomy" id="5963"/>
    <lineage>
        <taxon>Eukaryota</taxon>
        <taxon>Sar</taxon>
        <taxon>Alveolata</taxon>
        <taxon>Ciliophora</taxon>
        <taxon>Postciliodesmatophora</taxon>
        <taxon>Heterotrichea</taxon>
        <taxon>Heterotrichida</taxon>
        <taxon>Stentoridae</taxon>
        <taxon>Stentor</taxon>
    </lineage>
</organism>
<proteinExistence type="predicted"/>
<keyword evidence="2" id="KW-0808">Transferase</keyword>
<dbReference type="EMBL" id="MPUH01000517">
    <property type="protein sequence ID" value="OMJ78520.1"/>
    <property type="molecule type" value="Genomic_DNA"/>
</dbReference>
<dbReference type="Pfam" id="PF00069">
    <property type="entry name" value="Pkinase"/>
    <property type="match status" value="1"/>
</dbReference>
<evidence type="ECO:0000256" key="4">
    <source>
        <dbReference type="ARBA" id="ARBA00022777"/>
    </source>
</evidence>
<dbReference type="Gene3D" id="1.10.510.10">
    <property type="entry name" value="Transferase(Phosphotransferase) domain 1"/>
    <property type="match status" value="1"/>
</dbReference>
<dbReference type="InterPro" id="IPR050205">
    <property type="entry name" value="CDPK_Ser/Thr_kinases"/>
</dbReference>
<keyword evidence="4" id="KW-0418">Kinase</keyword>
<gene>
    <name evidence="7" type="ORF">SteCoe_21623</name>
</gene>
<dbReference type="PROSITE" id="PS50011">
    <property type="entry name" value="PROTEIN_KINASE_DOM"/>
    <property type="match status" value="1"/>
</dbReference>
<evidence type="ECO:0000256" key="2">
    <source>
        <dbReference type="ARBA" id="ARBA00022679"/>
    </source>
</evidence>
<evidence type="ECO:0000313" key="7">
    <source>
        <dbReference type="EMBL" id="OMJ78520.1"/>
    </source>
</evidence>
<accession>A0A1R2BP84</accession>
<protein>
    <recommendedName>
        <fullName evidence="6">Protein kinase domain-containing protein</fullName>
    </recommendedName>
</protein>
<evidence type="ECO:0000256" key="3">
    <source>
        <dbReference type="ARBA" id="ARBA00022741"/>
    </source>
</evidence>
<dbReference type="GO" id="GO:0004674">
    <property type="term" value="F:protein serine/threonine kinase activity"/>
    <property type="evidence" value="ECO:0007669"/>
    <property type="project" value="UniProtKB-KW"/>
</dbReference>
<evidence type="ECO:0000313" key="8">
    <source>
        <dbReference type="Proteomes" id="UP000187209"/>
    </source>
</evidence>
<dbReference type="AlphaFoldDB" id="A0A1R2BP84"/>
<evidence type="ECO:0000256" key="5">
    <source>
        <dbReference type="ARBA" id="ARBA00022840"/>
    </source>
</evidence>
<dbReference type="PANTHER" id="PTHR24349">
    <property type="entry name" value="SERINE/THREONINE-PROTEIN KINASE"/>
    <property type="match status" value="1"/>
</dbReference>
<comment type="caution">
    <text evidence="7">The sequence shown here is derived from an EMBL/GenBank/DDBJ whole genome shotgun (WGS) entry which is preliminary data.</text>
</comment>
<keyword evidence="5" id="KW-0067">ATP-binding</keyword>
<keyword evidence="1" id="KW-0723">Serine/threonine-protein kinase</keyword>
<reference evidence="7 8" key="1">
    <citation type="submission" date="2016-11" db="EMBL/GenBank/DDBJ databases">
        <title>The macronuclear genome of Stentor coeruleus: a giant cell with tiny introns.</title>
        <authorList>
            <person name="Slabodnick M."/>
            <person name="Ruby J.G."/>
            <person name="Reiff S.B."/>
            <person name="Swart E.C."/>
            <person name="Gosai S."/>
            <person name="Prabakaran S."/>
            <person name="Witkowska E."/>
            <person name="Larue G.E."/>
            <person name="Fisher S."/>
            <person name="Freeman R.M."/>
            <person name="Gunawardena J."/>
            <person name="Chu W."/>
            <person name="Stover N.A."/>
            <person name="Gregory B.D."/>
            <person name="Nowacki M."/>
            <person name="Derisi J."/>
            <person name="Roy S.W."/>
            <person name="Marshall W.F."/>
            <person name="Sood P."/>
        </authorList>
    </citation>
    <scope>NUCLEOTIDE SEQUENCE [LARGE SCALE GENOMIC DNA]</scope>
    <source>
        <strain evidence="7">WM001</strain>
    </source>
</reference>
<keyword evidence="8" id="KW-1185">Reference proteome</keyword>
<dbReference type="SUPFAM" id="SSF56112">
    <property type="entry name" value="Protein kinase-like (PK-like)"/>
    <property type="match status" value="1"/>
</dbReference>